<evidence type="ECO:0000256" key="1">
    <source>
        <dbReference type="ARBA" id="ARBA00004651"/>
    </source>
</evidence>
<keyword evidence="3 11" id="KW-0813">Transport</keyword>
<keyword evidence="7" id="KW-0972">Capsule biogenesis/degradation</keyword>
<gene>
    <name evidence="13" type="ORF">DS843_20750</name>
</gene>
<dbReference type="GO" id="GO:0140359">
    <property type="term" value="F:ABC-type transporter activity"/>
    <property type="evidence" value="ECO:0007669"/>
    <property type="project" value="InterPro"/>
</dbReference>
<keyword evidence="10 11" id="KW-0472">Membrane</keyword>
<accession>A0A9W7NGU0</accession>
<feature type="transmembrane region" description="Helical" evidence="11">
    <location>
        <begin position="246"/>
        <end position="267"/>
    </location>
</feature>
<sequence>MTMAASAPQVPTGLAGLFTTPWHHRALLRRLVRREIESRYRGSLLGVVWALLTPILMLAVFTFVFSVVFQARWGGSTGGKGEFALILFAGLIVFNMFSEALNRSPSLVLENPSYVKKVVFPLEVLPWVMVLSSLFQVAISLGILLLFHLAVIGLPPLSVLFLPLVWLPLLLLCLGTGFLFGALGVYLRDLRSITPVASQLLMFLSPLFYPASALPESFRGLLHLNPLTGIIENTRTVLFAGTPPDWTMLGVQILAGLLFAALSLRLFRHLRTGFADIV</sequence>
<dbReference type="PIRSF" id="PIRSF006648">
    <property type="entry name" value="DrrB"/>
    <property type="match status" value="1"/>
</dbReference>
<keyword evidence="8 11" id="KW-1133">Transmembrane helix</keyword>
<evidence type="ECO:0000256" key="3">
    <source>
        <dbReference type="ARBA" id="ARBA00022448"/>
    </source>
</evidence>
<feature type="transmembrane region" description="Helical" evidence="11">
    <location>
        <begin position="193"/>
        <end position="211"/>
    </location>
</feature>
<dbReference type="InterPro" id="IPR013525">
    <property type="entry name" value="ABC2_TM"/>
</dbReference>
<feature type="transmembrane region" description="Helical" evidence="11">
    <location>
        <begin position="124"/>
        <end position="152"/>
    </location>
</feature>
<evidence type="ECO:0000313" key="13">
    <source>
        <dbReference type="EMBL" id="KAA0678282.1"/>
    </source>
</evidence>
<keyword evidence="9" id="KW-0625">Polysaccharide transport</keyword>
<dbReference type="GO" id="GO:0043190">
    <property type="term" value="C:ATP-binding cassette (ABC) transporter complex"/>
    <property type="evidence" value="ECO:0007669"/>
    <property type="project" value="InterPro"/>
</dbReference>
<feature type="transmembrane region" description="Helical" evidence="11">
    <location>
        <begin position="164"/>
        <end position="186"/>
    </location>
</feature>
<dbReference type="GO" id="GO:0015774">
    <property type="term" value="P:polysaccharide transport"/>
    <property type="evidence" value="ECO:0007669"/>
    <property type="project" value="UniProtKB-KW"/>
</dbReference>
<evidence type="ECO:0000256" key="5">
    <source>
        <dbReference type="ARBA" id="ARBA00022597"/>
    </source>
</evidence>
<dbReference type="InterPro" id="IPR000412">
    <property type="entry name" value="ABC_2_transport"/>
</dbReference>
<dbReference type="PANTHER" id="PTHR30413:SF10">
    <property type="entry name" value="CAPSULE POLYSACCHARIDE EXPORT INNER-MEMBRANE PROTEIN CTRC"/>
    <property type="match status" value="1"/>
</dbReference>
<keyword evidence="5" id="KW-0762">Sugar transport</keyword>
<keyword evidence="4 11" id="KW-1003">Cell membrane</keyword>
<reference evidence="13 14" key="1">
    <citation type="submission" date="2018-07" db="EMBL/GenBank/DDBJ databases">
        <title>Genome sequence of Azospirillum sp. ATCC 49961.</title>
        <authorList>
            <person name="Sant'Anna F.H."/>
            <person name="Baldani J.I."/>
            <person name="Zilli J.E."/>
            <person name="Reis V.M."/>
            <person name="Hartmann A."/>
            <person name="Cruz L."/>
            <person name="de Souza E.M."/>
            <person name="de Oliveira Pedrosa F."/>
            <person name="Passaglia L.M.P."/>
        </authorList>
    </citation>
    <scope>NUCLEOTIDE SEQUENCE [LARGE SCALE GENOMIC DNA]</scope>
    <source>
        <strain evidence="13 14">ATCC 49961</strain>
    </source>
</reference>
<dbReference type="Proteomes" id="UP000480854">
    <property type="component" value="Unassembled WGS sequence"/>
</dbReference>
<evidence type="ECO:0000256" key="2">
    <source>
        <dbReference type="ARBA" id="ARBA00007783"/>
    </source>
</evidence>
<comment type="subcellular location">
    <subcellularLocation>
        <location evidence="11">Cell inner membrane</location>
        <topology evidence="11">Multi-pass membrane protein</topology>
    </subcellularLocation>
    <subcellularLocation>
        <location evidence="1">Cell membrane</location>
        <topology evidence="1">Multi-pass membrane protein</topology>
    </subcellularLocation>
</comment>
<keyword evidence="6 11" id="KW-0812">Transmembrane</keyword>
<evidence type="ECO:0000256" key="6">
    <source>
        <dbReference type="ARBA" id="ARBA00022692"/>
    </source>
</evidence>
<dbReference type="PROSITE" id="PS51012">
    <property type="entry name" value="ABC_TM2"/>
    <property type="match status" value="1"/>
</dbReference>
<comment type="similarity">
    <text evidence="2 11">Belongs to the ABC-2 integral membrane protein family.</text>
</comment>
<evidence type="ECO:0000256" key="4">
    <source>
        <dbReference type="ARBA" id="ARBA00022475"/>
    </source>
</evidence>
<organism evidence="13 14">
    <name type="scientific">Roseomonas genomospecies 6</name>
    <dbReference type="NCBI Taxonomy" id="214106"/>
    <lineage>
        <taxon>Bacteria</taxon>
        <taxon>Pseudomonadati</taxon>
        <taxon>Pseudomonadota</taxon>
        <taxon>Alphaproteobacteria</taxon>
        <taxon>Acetobacterales</taxon>
        <taxon>Roseomonadaceae</taxon>
        <taxon>Roseomonas</taxon>
    </lineage>
</organism>
<dbReference type="EMBL" id="QOKW01000018">
    <property type="protein sequence ID" value="KAA0678282.1"/>
    <property type="molecule type" value="Genomic_DNA"/>
</dbReference>
<evidence type="ECO:0000259" key="12">
    <source>
        <dbReference type="PROSITE" id="PS51012"/>
    </source>
</evidence>
<evidence type="ECO:0000313" key="14">
    <source>
        <dbReference type="Proteomes" id="UP000480854"/>
    </source>
</evidence>
<dbReference type="GO" id="GO:0015920">
    <property type="term" value="P:lipopolysaccharide transport"/>
    <property type="evidence" value="ECO:0007669"/>
    <property type="project" value="TreeGrafter"/>
</dbReference>
<evidence type="ECO:0000256" key="7">
    <source>
        <dbReference type="ARBA" id="ARBA00022903"/>
    </source>
</evidence>
<keyword evidence="14" id="KW-1185">Reference proteome</keyword>
<feature type="transmembrane region" description="Helical" evidence="11">
    <location>
        <begin position="83"/>
        <end position="103"/>
    </location>
</feature>
<evidence type="ECO:0000256" key="8">
    <source>
        <dbReference type="ARBA" id="ARBA00022989"/>
    </source>
</evidence>
<evidence type="ECO:0000256" key="9">
    <source>
        <dbReference type="ARBA" id="ARBA00023047"/>
    </source>
</evidence>
<name>A0A9W7NGU0_9PROT</name>
<dbReference type="OrthoDB" id="9786910at2"/>
<evidence type="ECO:0000256" key="11">
    <source>
        <dbReference type="RuleBase" id="RU361157"/>
    </source>
</evidence>
<dbReference type="RefSeq" id="WP_149470749.1">
    <property type="nucleotide sequence ID" value="NZ_QOKW01000018.1"/>
</dbReference>
<dbReference type="PANTHER" id="PTHR30413">
    <property type="entry name" value="INNER MEMBRANE TRANSPORT PERMEASE"/>
    <property type="match status" value="1"/>
</dbReference>
<protein>
    <recommendedName>
        <fullName evidence="11">Transport permease protein</fullName>
    </recommendedName>
</protein>
<proteinExistence type="inferred from homology"/>
<feature type="transmembrane region" description="Helical" evidence="11">
    <location>
        <begin position="43"/>
        <end position="71"/>
    </location>
</feature>
<comment type="caution">
    <text evidence="13">The sequence shown here is derived from an EMBL/GenBank/DDBJ whole genome shotgun (WGS) entry which is preliminary data.</text>
</comment>
<dbReference type="PRINTS" id="PR00164">
    <property type="entry name" value="ABC2TRNSPORT"/>
</dbReference>
<dbReference type="AlphaFoldDB" id="A0A9W7NGU0"/>
<dbReference type="Pfam" id="PF01061">
    <property type="entry name" value="ABC2_membrane"/>
    <property type="match status" value="1"/>
</dbReference>
<dbReference type="InterPro" id="IPR047817">
    <property type="entry name" value="ABC2_TM_bact-type"/>
</dbReference>
<evidence type="ECO:0000256" key="10">
    <source>
        <dbReference type="ARBA" id="ARBA00023136"/>
    </source>
</evidence>
<feature type="domain" description="ABC transmembrane type-2" evidence="12">
    <location>
        <begin position="45"/>
        <end position="270"/>
    </location>
</feature>